<reference evidence="1" key="1">
    <citation type="submission" date="2021-06" db="EMBL/GenBank/DDBJ databases">
        <title>Comparative genomics, transcriptomics and evolutionary studies reveal genomic signatures of adaptation to plant cell wall in hemibiotrophic fungi.</title>
        <authorList>
            <consortium name="DOE Joint Genome Institute"/>
            <person name="Baroncelli R."/>
            <person name="Diaz J.F."/>
            <person name="Benocci T."/>
            <person name="Peng M."/>
            <person name="Battaglia E."/>
            <person name="Haridas S."/>
            <person name="Andreopoulos W."/>
            <person name="Labutti K."/>
            <person name="Pangilinan J."/>
            <person name="Floch G.L."/>
            <person name="Makela M.R."/>
            <person name="Henrissat B."/>
            <person name="Grigoriev I.V."/>
            <person name="Crouch J.A."/>
            <person name="De Vries R.P."/>
            <person name="Sukno S.A."/>
            <person name="Thon M.R."/>
        </authorList>
    </citation>
    <scope>NUCLEOTIDE SEQUENCE</scope>
    <source>
        <strain evidence="1">CBS 125086</strain>
    </source>
</reference>
<dbReference type="GeneID" id="85441952"/>
<evidence type="ECO:0000313" key="1">
    <source>
        <dbReference type="EMBL" id="KAK1593286.1"/>
    </source>
</evidence>
<dbReference type="AlphaFoldDB" id="A0AAD8V679"/>
<dbReference type="EMBL" id="JAHLJV010000026">
    <property type="protein sequence ID" value="KAK1593286.1"/>
    <property type="molecule type" value="Genomic_DNA"/>
</dbReference>
<dbReference type="RefSeq" id="XP_060414597.1">
    <property type="nucleotide sequence ID" value="XM_060557712.1"/>
</dbReference>
<proteinExistence type="predicted"/>
<evidence type="ECO:0000313" key="2">
    <source>
        <dbReference type="Proteomes" id="UP001230504"/>
    </source>
</evidence>
<name>A0AAD8V679_9PEZI</name>
<sequence length="65" mass="7564">MGLAMTRKRHCMEKQARIQARIKAPRDPGSALDWIGPGVAGDGQHAWKWAWKWITVRRKHSRYLP</sequence>
<comment type="caution">
    <text evidence="1">The sequence shown here is derived from an EMBL/GenBank/DDBJ whole genome shotgun (WGS) entry which is preliminary data.</text>
</comment>
<dbReference type="Proteomes" id="UP001230504">
    <property type="component" value="Unassembled WGS sequence"/>
</dbReference>
<keyword evidence="2" id="KW-1185">Reference proteome</keyword>
<gene>
    <name evidence="1" type="ORF">LY79DRAFT_552359</name>
</gene>
<accession>A0AAD8V679</accession>
<feature type="non-terminal residue" evidence="1">
    <location>
        <position position="65"/>
    </location>
</feature>
<protein>
    <submittedName>
        <fullName evidence="1">Uncharacterized protein</fullName>
    </submittedName>
</protein>
<organism evidence="1 2">
    <name type="scientific">Colletotrichum navitas</name>
    <dbReference type="NCBI Taxonomy" id="681940"/>
    <lineage>
        <taxon>Eukaryota</taxon>
        <taxon>Fungi</taxon>
        <taxon>Dikarya</taxon>
        <taxon>Ascomycota</taxon>
        <taxon>Pezizomycotina</taxon>
        <taxon>Sordariomycetes</taxon>
        <taxon>Hypocreomycetidae</taxon>
        <taxon>Glomerellales</taxon>
        <taxon>Glomerellaceae</taxon>
        <taxon>Colletotrichum</taxon>
        <taxon>Colletotrichum graminicola species complex</taxon>
    </lineage>
</organism>